<sequence>MQKTFEKKPFGSSKTDFRTAFVSMFMAILIHILILEFVPHSFSLMANETDADDDFDMEFEPPEIESVIPQFIEANPAANDDAPKDTPFESFKNQTAAQEKAEEADNSNLPKTDGGNDDSNKIVSGNLQNEVLSQSPESVFETLERPLVNPSQQSQTNPKDFSEQTPPAAQNENTPPEIFDDKDTLPASNIAEEITPQETPQNAPLQEEEPLPMPKPRPHLSLQTAAGPLRKNNLNANAVGLTAVDSRFSEFGAYEQRMTEAVARQWYLLASMQNLSSEAGTQVVVEFFLNTSGEITSIKILFNSSTTTGKTLCEQAILSTAPYGKWTPEMIAVLGSQDQSVKFTFYYR</sequence>
<keyword evidence="2" id="KW-0472">Membrane</keyword>
<protein>
    <recommendedName>
        <fullName evidence="5">TonB C-terminal domain-containing protein</fullName>
    </recommendedName>
</protein>
<proteinExistence type="predicted"/>
<reference evidence="3 4" key="1">
    <citation type="submission" date="2022-03" db="EMBL/GenBank/DDBJ databases">
        <title>Novel taxa within the pig intestine.</title>
        <authorList>
            <person name="Wylensek D."/>
            <person name="Bishof K."/>
            <person name="Afrizal A."/>
            <person name="Clavel T."/>
        </authorList>
    </citation>
    <scope>NUCLEOTIDE SEQUENCE [LARGE SCALE GENOMIC DNA]</scope>
    <source>
        <strain evidence="3 4">CLA-KB-P66</strain>
    </source>
</reference>
<keyword evidence="2" id="KW-0812">Transmembrane</keyword>
<feature type="transmembrane region" description="Helical" evidence="2">
    <location>
        <begin position="20"/>
        <end position="38"/>
    </location>
</feature>
<evidence type="ECO:0000256" key="1">
    <source>
        <dbReference type="SAM" id="MobiDB-lite"/>
    </source>
</evidence>
<gene>
    <name evidence="3" type="ORF">MOX91_05600</name>
</gene>
<evidence type="ECO:0008006" key="5">
    <source>
        <dbReference type="Google" id="ProtNLM"/>
    </source>
</evidence>
<keyword evidence="2" id="KW-1133">Transmembrane helix</keyword>
<dbReference type="Proteomes" id="UP001275932">
    <property type="component" value="Unassembled WGS sequence"/>
</dbReference>
<dbReference type="EMBL" id="JALBUT010000005">
    <property type="protein sequence ID" value="MDX8415653.1"/>
    <property type="molecule type" value="Genomic_DNA"/>
</dbReference>
<dbReference type="SUPFAM" id="SSF74653">
    <property type="entry name" value="TolA/TonB C-terminal domain"/>
    <property type="match status" value="1"/>
</dbReference>
<name>A0ABU4WGH3_9BACT</name>
<feature type="region of interest" description="Disordered" evidence="1">
    <location>
        <begin position="148"/>
        <end position="223"/>
    </location>
</feature>
<feature type="compositionally biased region" description="Polar residues" evidence="1">
    <location>
        <begin position="149"/>
        <end position="174"/>
    </location>
</feature>
<dbReference type="RefSeq" id="WP_370397099.1">
    <property type="nucleotide sequence ID" value="NZ_JALBUT010000005.1"/>
</dbReference>
<evidence type="ECO:0000313" key="4">
    <source>
        <dbReference type="Proteomes" id="UP001275932"/>
    </source>
</evidence>
<organism evidence="3 4">
    <name type="scientific">Intestinicryptomonas porci</name>
    <dbReference type="NCBI Taxonomy" id="2926320"/>
    <lineage>
        <taxon>Bacteria</taxon>
        <taxon>Pseudomonadati</taxon>
        <taxon>Verrucomicrobiota</taxon>
        <taxon>Opitutia</taxon>
        <taxon>Opitutales</taxon>
        <taxon>Intestinicryptomonaceae</taxon>
        <taxon>Intestinicryptomonas</taxon>
    </lineage>
</organism>
<evidence type="ECO:0000313" key="3">
    <source>
        <dbReference type="EMBL" id="MDX8415653.1"/>
    </source>
</evidence>
<comment type="caution">
    <text evidence="3">The sequence shown here is derived from an EMBL/GenBank/DDBJ whole genome shotgun (WGS) entry which is preliminary data.</text>
</comment>
<feature type="region of interest" description="Disordered" evidence="1">
    <location>
        <begin position="76"/>
        <end position="123"/>
    </location>
</feature>
<accession>A0ABU4WGH3</accession>
<evidence type="ECO:0000256" key="2">
    <source>
        <dbReference type="SAM" id="Phobius"/>
    </source>
</evidence>
<keyword evidence="4" id="KW-1185">Reference proteome</keyword>